<dbReference type="STRING" id="158607.A0A2P5HG43"/>
<dbReference type="PANTHER" id="PTHR43283">
    <property type="entry name" value="BETA-LACTAMASE-RELATED"/>
    <property type="match status" value="1"/>
</dbReference>
<evidence type="ECO:0000313" key="4">
    <source>
        <dbReference type="EMBL" id="POS69204.1"/>
    </source>
</evidence>
<proteinExistence type="inferred from homology"/>
<comment type="similarity">
    <text evidence="1">Belongs to the class-A beta-lactamase family.</text>
</comment>
<name>A0A2P5HG43_DIAHE</name>
<dbReference type="Gene3D" id="3.40.710.10">
    <property type="entry name" value="DD-peptidase/beta-lactamase superfamily"/>
    <property type="match status" value="1"/>
</dbReference>
<dbReference type="AlphaFoldDB" id="A0A2P5HG43"/>
<dbReference type="SUPFAM" id="SSF56601">
    <property type="entry name" value="beta-lactamase/transpeptidase-like"/>
    <property type="match status" value="1"/>
</dbReference>
<organism evidence="4 5">
    <name type="scientific">Diaporthe helianthi</name>
    <dbReference type="NCBI Taxonomy" id="158607"/>
    <lineage>
        <taxon>Eukaryota</taxon>
        <taxon>Fungi</taxon>
        <taxon>Dikarya</taxon>
        <taxon>Ascomycota</taxon>
        <taxon>Pezizomycotina</taxon>
        <taxon>Sordariomycetes</taxon>
        <taxon>Sordariomycetidae</taxon>
        <taxon>Diaporthales</taxon>
        <taxon>Diaporthaceae</taxon>
        <taxon>Diaporthe</taxon>
    </lineage>
</organism>
<comment type="caution">
    <text evidence="4">The sequence shown here is derived from an EMBL/GenBank/DDBJ whole genome shotgun (WGS) entry which is preliminary data.</text>
</comment>
<dbReference type="InterPro" id="IPR050789">
    <property type="entry name" value="Diverse_Enzym_Activities"/>
</dbReference>
<dbReference type="PANTHER" id="PTHR43283:SF17">
    <property type="entry name" value="(LOVD), PUTATIVE (AFU_ORTHOLOGUE AFUA_5G00920)-RELATED"/>
    <property type="match status" value="1"/>
</dbReference>
<keyword evidence="5" id="KW-1185">Reference proteome</keyword>
<dbReference type="GO" id="GO:0016787">
    <property type="term" value="F:hydrolase activity"/>
    <property type="evidence" value="ECO:0007669"/>
    <property type="project" value="UniProtKB-KW"/>
</dbReference>
<dbReference type="InParanoid" id="A0A2P5HG43"/>
<evidence type="ECO:0000256" key="1">
    <source>
        <dbReference type="ARBA" id="ARBA00009009"/>
    </source>
</evidence>
<sequence length="394" mass="43670">MVNRITKTYEDAVASALLPGITAISGKKSGIKPDLHAGRDEAFTDATICAMASMTKLMTAVSVMKCVEQGTLDLDKDVKPLLPEMGRYGIITGFDDDKNQARFEADSTPVTLRMLLCHTSGHEYDWMNPLLGKWRASRNEVPWSGPLLTDKSAIPLVFKPGTNFAYGAGADWAGRLVEVASGMTLEDFMCKYICTPLGTEKDFSFWPEDKPEMKSRMATFSTLNEAGEPPASDASAFDIRFGGKECLGGAGGFGSAQAYYTFLSAVFRRDSRLLTEESYKELFRPQFDSEMEETFNRYLTSSPVHEQLIGMSIPRSIRKSWSLAGMVVLDDQEGRFKKGTTFWGGVPCMMWFMDHQAGICGTAFCQMLPPMHPRIMGLHEEFQRGSFEAALKEA</sequence>
<reference evidence="4" key="1">
    <citation type="submission" date="2017-09" db="EMBL/GenBank/DDBJ databases">
        <title>Polyketide synthases of a Diaporthe helianthi virulent isolate.</title>
        <authorList>
            <person name="Baroncelli R."/>
        </authorList>
    </citation>
    <scope>NUCLEOTIDE SEQUENCE [LARGE SCALE GENOMIC DNA]</scope>
    <source>
        <strain evidence="4">7/96</strain>
    </source>
</reference>
<dbReference type="Pfam" id="PF00144">
    <property type="entry name" value="Beta-lactamase"/>
    <property type="match status" value="1"/>
</dbReference>
<keyword evidence="2" id="KW-0378">Hydrolase</keyword>
<dbReference type="Proteomes" id="UP000094444">
    <property type="component" value="Unassembled WGS sequence"/>
</dbReference>
<evidence type="ECO:0000256" key="2">
    <source>
        <dbReference type="ARBA" id="ARBA00022801"/>
    </source>
</evidence>
<feature type="domain" description="Beta-lactamase-related" evidence="3">
    <location>
        <begin position="39"/>
        <end position="370"/>
    </location>
</feature>
<evidence type="ECO:0000313" key="5">
    <source>
        <dbReference type="Proteomes" id="UP000094444"/>
    </source>
</evidence>
<dbReference type="EMBL" id="MAVT02002549">
    <property type="protein sequence ID" value="POS69204.1"/>
    <property type="molecule type" value="Genomic_DNA"/>
</dbReference>
<accession>A0A2P5HG43</accession>
<dbReference type="InterPro" id="IPR012338">
    <property type="entry name" value="Beta-lactam/transpept-like"/>
</dbReference>
<dbReference type="OrthoDB" id="428260at2759"/>
<evidence type="ECO:0000259" key="3">
    <source>
        <dbReference type="Pfam" id="PF00144"/>
    </source>
</evidence>
<gene>
    <name evidence="4" type="ORF">DHEL01_v212404</name>
</gene>
<protein>
    <submittedName>
        <fullName evidence="4">Transesterase</fullName>
    </submittedName>
</protein>
<dbReference type="InterPro" id="IPR001466">
    <property type="entry name" value="Beta-lactam-related"/>
</dbReference>